<dbReference type="Pfam" id="PF02458">
    <property type="entry name" value="Transferase"/>
    <property type="match status" value="1"/>
</dbReference>
<dbReference type="InterPro" id="IPR023213">
    <property type="entry name" value="CAT-like_dom_sf"/>
</dbReference>
<dbReference type="AlphaFoldDB" id="A0A830BIJ2"/>
<keyword evidence="1" id="KW-0808">Transferase</keyword>
<dbReference type="GO" id="GO:0016740">
    <property type="term" value="F:transferase activity"/>
    <property type="evidence" value="ECO:0007669"/>
    <property type="project" value="UniProtKB-KW"/>
</dbReference>
<evidence type="ECO:0000313" key="1">
    <source>
        <dbReference type="EMBL" id="GFP83933.1"/>
    </source>
</evidence>
<organism evidence="1 2">
    <name type="scientific">Phtheirospermum japonicum</name>
    <dbReference type="NCBI Taxonomy" id="374723"/>
    <lineage>
        <taxon>Eukaryota</taxon>
        <taxon>Viridiplantae</taxon>
        <taxon>Streptophyta</taxon>
        <taxon>Embryophyta</taxon>
        <taxon>Tracheophyta</taxon>
        <taxon>Spermatophyta</taxon>
        <taxon>Magnoliopsida</taxon>
        <taxon>eudicotyledons</taxon>
        <taxon>Gunneridae</taxon>
        <taxon>Pentapetalae</taxon>
        <taxon>asterids</taxon>
        <taxon>lamiids</taxon>
        <taxon>Lamiales</taxon>
        <taxon>Orobanchaceae</taxon>
        <taxon>Orobanchaceae incertae sedis</taxon>
        <taxon>Phtheirospermum</taxon>
    </lineage>
</organism>
<sequence>MAYPSTTVIAGRLKKAVEEVLLIPYYFLAGRLNFNDETKRLELVCNNAGALFVSAKARFSLKDLRNLAEPNPTFHRFVHRPGLYKSLAETSVFTIQANSFYLSLHR</sequence>
<protein>
    <submittedName>
        <fullName evidence="1">Anthranilate n-benzoyltransferase protein 3</fullName>
    </submittedName>
</protein>
<reference evidence="1" key="1">
    <citation type="submission" date="2020-07" db="EMBL/GenBank/DDBJ databases">
        <title>Ethylene signaling mediates host invasion by parasitic plants.</title>
        <authorList>
            <person name="Yoshida S."/>
        </authorList>
    </citation>
    <scope>NUCLEOTIDE SEQUENCE</scope>
    <source>
        <strain evidence="1">Okayama</strain>
    </source>
</reference>
<proteinExistence type="predicted"/>
<dbReference type="OrthoDB" id="671439at2759"/>
<evidence type="ECO:0000313" key="2">
    <source>
        <dbReference type="Proteomes" id="UP000653305"/>
    </source>
</evidence>
<dbReference type="EMBL" id="BMAC01000074">
    <property type="protein sequence ID" value="GFP83933.1"/>
    <property type="molecule type" value="Genomic_DNA"/>
</dbReference>
<comment type="caution">
    <text evidence="1">The sequence shown here is derived from an EMBL/GenBank/DDBJ whole genome shotgun (WGS) entry which is preliminary data.</text>
</comment>
<accession>A0A830BIJ2</accession>
<keyword evidence="2" id="KW-1185">Reference proteome</keyword>
<name>A0A830BIJ2_9LAMI</name>
<dbReference type="Proteomes" id="UP000653305">
    <property type="component" value="Unassembled WGS sequence"/>
</dbReference>
<gene>
    <name evidence="1" type="ORF">PHJA_000536900</name>
</gene>
<dbReference type="Gene3D" id="3.30.559.10">
    <property type="entry name" value="Chloramphenicol acetyltransferase-like domain"/>
    <property type="match status" value="1"/>
</dbReference>